<evidence type="ECO:0000313" key="3">
    <source>
        <dbReference type="Proteomes" id="UP001500968"/>
    </source>
</evidence>
<dbReference type="PANTHER" id="PTHR34980:SF2">
    <property type="entry name" value="INNER MEMBRANE PROTEIN YHAH-RELATED"/>
    <property type="match status" value="1"/>
</dbReference>
<protein>
    <submittedName>
        <fullName evidence="2">DUF805 domain-containing protein</fullName>
    </submittedName>
</protein>
<organism evidence="2 3">
    <name type="scientific">Flavobacterium cheonhonense</name>
    <dbReference type="NCBI Taxonomy" id="706185"/>
    <lineage>
        <taxon>Bacteria</taxon>
        <taxon>Pseudomonadati</taxon>
        <taxon>Bacteroidota</taxon>
        <taxon>Flavobacteriia</taxon>
        <taxon>Flavobacteriales</taxon>
        <taxon>Flavobacteriaceae</taxon>
        <taxon>Flavobacterium</taxon>
    </lineage>
</organism>
<name>A0ABP7TY52_9FLAO</name>
<keyword evidence="1" id="KW-1133">Transmembrane helix</keyword>
<evidence type="ECO:0000256" key="1">
    <source>
        <dbReference type="SAM" id="Phobius"/>
    </source>
</evidence>
<accession>A0ABP7TY52</accession>
<dbReference type="RefSeq" id="WP_324689321.1">
    <property type="nucleotide sequence ID" value="NZ_BAABCR010000015.1"/>
</dbReference>
<dbReference type="PANTHER" id="PTHR34980">
    <property type="entry name" value="INNER MEMBRANE PROTEIN-RELATED-RELATED"/>
    <property type="match status" value="1"/>
</dbReference>
<reference evidence="3" key="1">
    <citation type="journal article" date="2019" name="Int. J. Syst. Evol. Microbiol.">
        <title>The Global Catalogue of Microorganisms (GCM) 10K type strain sequencing project: providing services to taxonomists for standard genome sequencing and annotation.</title>
        <authorList>
            <consortium name="The Broad Institute Genomics Platform"/>
            <consortium name="The Broad Institute Genome Sequencing Center for Infectious Disease"/>
            <person name="Wu L."/>
            <person name="Ma J."/>
        </authorList>
    </citation>
    <scope>NUCLEOTIDE SEQUENCE [LARGE SCALE GENOMIC DNA]</scope>
    <source>
        <strain evidence="3">JCM 17064</strain>
    </source>
</reference>
<proteinExistence type="predicted"/>
<gene>
    <name evidence="2" type="ORF">GCM10022386_16730</name>
</gene>
<keyword evidence="3" id="KW-1185">Reference proteome</keyword>
<feature type="transmembrane region" description="Helical" evidence="1">
    <location>
        <begin position="25"/>
        <end position="42"/>
    </location>
</feature>
<dbReference type="EMBL" id="BAABCR010000015">
    <property type="protein sequence ID" value="GAA4033035.1"/>
    <property type="molecule type" value="Genomic_DNA"/>
</dbReference>
<dbReference type="InterPro" id="IPR008523">
    <property type="entry name" value="DUF805"/>
</dbReference>
<feature type="transmembrane region" description="Helical" evidence="1">
    <location>
        <begin position="54"/>
        <end position="72"/>
    </location>
</feature>
<feature type="transmembrane region" description="Helical" evidence="1">
    <location>
        <begin position="79"/>
        <end position="101"/>
    </location>
</feature>
<keyword evidence="1" id="KW-0812">Transmembrane</keyword>
<evidence type="ECO:0000313" key="2">
    <source>
        <dbReference type="EMBL" id="GAA4033035.1"/>
    </source>
</evidence>
<sequence>MFNWYKKVVFENYANFNGRARRSEYWYFTLFNLIFSVITMAIDKALNLEIGLNTVYGLAVFIPGLAVAFRRLHDIGKSGWLLVIIYLAMIICAAVMVGASLSALSGVASPEGFGIGVIIAGVVVFGLAIWLLVMFCTNGDVGENKYGPDPKADGSEDISQIGVE</sequence>
<dbReference type="Proteomes" id="UP001500968">
    <property type="component" value="Unassembled WGS sequence"/>
</dbReference>
<comment type="caution">
    <text evidence="2">The sequence shown here is derived from an EMBL/GenBank/DDBJ whole genome shotgun (WGS) entry which is preliminary data.</text>
</comment>
<dbReference type="Pfam" id="PF05656">
    <property type="entry name" value="DUF805"/>
    <property type="match status" value="1"/>
</dbReference>
<feature type="transmembrane region" description="Helical" evidence="1">
    <location>
        <begin position="113"/>
        <end position="136"/>
    </location>
</feature>
<keyword evidence="1" id="KW-0472">Membrane</keyword>